<protein>
    <recommendedName>
        <fullName evidence="13">Transposase</fullName>
    </recommendedName>
</protein>
<evidence type="ECO:0000256" key="3">
    <source>
        <dbReference type="ARBA" id="ARBA00022578"/>
    </source>
</evidence>
<dbReference type="InterPro" id="IPR010095">
    <property type="entry name" value="Cas12f1-like_TNB"/>
</dbReference>
<dbReference type="InterPro" id="IPR051399">
    <property type="entry name" value="RNA-guided_DNA_endo/Transpos"/>
</dbReference>
<dbReference type="GO" id="GO:0003677">
    <property type="term" value="F:DNA binding"/>
    <property type="evidence" value="ECO:0007669"/>
    <property type="project" value="UniProtKB-KW"/>
</dbReference>
<dbReference type="Proteomes" id="UP000187408">
    <property type="component" value="Unassembled WGS sequence"/>
</dbReference>
<dbReference type="NCBIfam" id="TIGR01766">
    <property type="entry name" value="IS200/IS605 family accessory protein TnpB-like domain"/>
    <property type="match status" value="1"/>
</dbReference>
<feature type="domain" description="Cas12f1-like TNB" evidence="9">
    <location>
        <begin position="284"/>
        <end position="351"/>
    </location>
</feature>
<dbReference type="InterPro" id="IPR021027">
    <property type="entry name" value="Transposase_put_HTH"/>
</dbReference>
<keyword evidence="7" id="KW-0233">DNA recombination</keyword>
<dbReference type="STRING" id="1914305.BLW93_06335"/>
<evidence type="ECO:0000313" key="12">
    <source>
        <dbReference type="Proteomes" id="UP000187408"/>
    </source>
</evidence>
<feature type="domain" description="Probable transposase IS891/IS1136/IS1341" evidence="8">
    <location>
        <begin position="164"/>
        <end position="271"/>
    </location>
</feature>
<dbReference type="EMBL" id="MOEN01000023">
    <property type="protein sequence ID" value="OMH40222.1"/>
    <property type="molecule type" value="Genomic_DNA"/>
</dbReference>
<evidence type="ECO:0000259" key="8">
    <source>
        <dbReference type="Pfam" id="PF01385"/>
    </source>
</evidence>
<dbReference type="PANTHER" id="PTHR30405">
    <property type="entry name" value="TRANSPOSASE"/>
    <property type="match status" value="1"/>
</dbReference>
<dbReference type="Pfam" id="PF12323">
    <property type="entry name" value="HTH_OrfB_IS605"/>
    <property type="match status" value="1"/>
</dbReference>
<evidence type="ECO:0000256" key="4">
    <source>
        <dbReference type="ARBA" id="ARBA00022723"/>
    </source>
</evidence>
<evidence type="ECO:0000256" key="6">
    <source>
        <dbReference type="ARBA" id="ARBA00023125"/>
    </source>
</evidence>
<evidence type="ECO:0000259" key="10">
    <source>
        <dbReference type="Pfam" id="PF12323"/>
    </source>
</evidence>
<evidence type="ECO:0000256" key="5">
    <source>
        <dbReference type="ARBA" id="ARBA00022833"/>
    </source>
</evidence>
<dbReference type="GO" id="GO:0032196">
    <property type="term" value="P:transposition"/>
    <property type="evidence" value="ECO:0007669"/>
    <property type="project" value="UniProtKB-KW"/>
</dbReference>
<keyword evidence="6" id="KW-0238">DNA-binding</keyword>
<organism evidence="11 12">
    <name type="scientific">Desulfurobacterium indicum</name>
    <dbReference type="NCBI Taxonomy" id="1914305"/>
    <lineage>
        <taxon>Bacteria</taxon>
        <taxon>Pseudomonadati</taxon>
        <taxon>Aquificota</taxon>
        <taxon>Aquificia</taxon>
        <taxon>Desulfurobacteriales</taxon>
        <taxon>Desulfurobacteriaceae</taxon>
        <taxon>Desulfurobacterium</taxon>
    </lineage>
</organism>
<name>A0A1R1MK82_9BACT</name>
<evidence type="ECO:0008006" key="13">
    <source>
        <dbReference type="Google" id="ProtNLM"/>
    </source>
</evidence>
<dbReference type="AlphaFoldDB" id="A0A1R1MK82"/>
<comment type="similarity">
    <text evidence="2">In the N-terminal section; belongs to the transposase 2 family.</text>
</comment>
<comment type="caution">
    <text evidence="11">The sequence shown here is derived from an EMBL/GenBank/DDBJ whole genome shotgun (WGS) entry which is preliminary data.</text>
</comment>
<dbReference type="Pfam" id="PF01385">
    <property type="entry name" value="OrfB_IS605"/>
    <property type="match status" value="1"/>
</dbReference>
<dbReference type="OrthoDB" id="10676at2"/>
<accession>A0A1R1MK82</accession>
<reference evidence="11 12" key="1">
    <citation type="submission" date="2016-10" db="EMBL/GenBank/DDBJ databases">
        <title>Genome sequence of a sulfur-reducing bacterium Desulfurobacterium indicum K6013.</title>
        <authorList>
            <person name="Cao J."/>
            <person name="Shao Z."/>
            <person name="Alain K."/>
            <person name="Jebbar M."/>
        </authorList>
    </citation>
    <scope>NUCLEOTIDE SEQUENCE [LARGE SCALE GENOMIC DNA]</scope>
    <source>
        <strain evidence="11 12">K6013</strain>
    </source>
</reference>
<keyword evidence="4" id="KW-0479">Metal-binding</keyword>
<dbReference type="GO" id="GO:0046872">
    <property type="term" value="F:metal ion binding"/>
    <property type="evidence" value="ECO:0007669"/>
    <property type="project" value="UniProtKB-KW"/>
</dbReference>
<proteinExistence type="inferred from homology"/>
<sequence>MLYVYRFRLYPKKGQVEFLNRQIGHCRFVYNKLLEIAKESYEKEGKKWNYYEYKRLLPKLKEEFPFLKEANSQSLQEAVKWLDRAFKNFFKGLAKFPRFKRKKRVNSVSIPQHFRIEGDKIKIPKLKTPIKLKKHREIEGKIKSISITKLPSGKFYLNVLVDREIEPLPETDKVVAIDVGLKSFCTLSTGEKIENPRHLLKTEKRLKKLQRKLSRKIKGSNKYLKLQKNIAKLHEKITNQRNDFLHKLSKRIVGDNQVVIVEDLNVKGLLQNGNLSKHIADASWRKFITYLECKTKLYGRKLIKVNPFYPSSKLCWVCGYKNENLKLSDRRWVCPNCGTEHDRDYNATLNLLKEGLRTLKGSLTLRAVGLGRPELMSVESVSALVEAGSSSFQ</sequence>
<keyword evidence="12" id="KW-1185">Reference proteome</keyword>
<feature type="domain" description="Transposase putative helix-turn-helix" evidence="10">
    <location>
        <begin position="1"/>
        <end position="46"/>
    </location>
</feature>
<dbReference type="RefSeq" id="WP_076713260.1">
    <property type="nucleotide sequence ID" value="NZ_MOEN01000023.1"/>
</dbReference>
<dbReference type="PANTHER" id="PTHR30405:SF25">
    <property type="entry name" value="RNA-GUIDED DNA ENDONUCLEASE INSQ-RELATED"/>
    <property type="match status" value="1"/>
</dbReference>
<evidence type="ECO:0000259" key="9">
    <source>
        <dbReference type="Pfam" id="PF07282"/>
    </source>
</evidence>
<keyword evidence="3" id="KW-0815">Transposition</keyword>
<evidence type="ECO:0000256" key="2">
    <source>
        <dbReference type="ARBA" id="ARBA00011044"/>
    </source>
</evidence>
<evidence type="ECO:0000256" key="1">
    <source>
        <dbReference type="ARBA" id="ARBA00008761"/>
    </source>
</evidence>
<evidence type="ECO:0000256" key="7">
    <source>
        <dbReference type="ARBA" id="ARBA00023172"/>
    </source>
</evidence>
<dbReference type="Pfam" id="PF07282">
    <property type="entry name" value="Cas12f1-like_TNB"/>
    <property type="match status" value="1"/>
</dbReference>
<gene>
    <name evidence="11" type="ORF">BLW93_06335</name>
</gene>
<comment type="similarity">
    <text evidence="1">In the C-terminal section; belongs to the transposase 35 family.</text>
</comment>
<dbReference type="NCBIfam" id="NF040570">
    <property type="entry name" value="guided_TnpB"/>
    <property type="match status" value="1"/>
</dbReference>
<keyword evidence="5" id="KW-0862">Zinc</keyword>
<evidence type="ECO:0000313" key="11">
    <source>
        <dbReference type="EMBL" id="OMH40222.1"/>
    </source>
</evidence>
<dbReference type="GO" id="GO:0006310">
    <property type="term" value="P:DNA recombination"/>
    <property type="evidence" value="ECO:0007669"/>
    <property type="project" value="UniProtKB-KW"/>
</dbReference>
<dbReference type="InterPro" id="IPR001959">
    <property type="entry name" value="Transposase"/>
</dbReference>